<sequence>MNMLAPSHTFRAQDPNFSMLPPLAEAAARAVCAKVQEACPSMVRTHLLSILSSAVAPLYTVIPPNWTPIPIGVSTLCVADVGGSKSPVHELLIRPLKDHAKESFARYEAATIEANAASDEKKFHVKLLKAEIARSLRKNESAQEFLVTLAELNRTALVTPKHRPRLASNLDLESLIHQLDGEYEAVDFITDEGEKLLGSSLMRHIPDMVDLIDGKTLEYRREKKKHLSANHPRGTFGLLAQSAAITPFRPRFKRNEYNEHKAVELGFFSRFLVCVAQPLPMGNQYAAANGDDEAISDLNEALRKRYDLHRDNQEVGGISPIELAFAPDALGYWDELCRITRHLKFGQLMHIADFVSKMLNLTARLASVLHVWESETHYVSLSCLQRAWALVSWHATQYELLFVPPPPLPQQEADVAAIIEHLKIFRFETNYKEVPTEPIGLLLGIPSNRLRAALLRMEQRDLIELCGGKTTFINCMKMFSRSRNSTWR</sequence>
<proteinExistence type="predicted"/>
<keyword evidence="4" id="KW-1185">Reference proteome</keyword>
<dbReference type="InterPro" id="IPR025048">
    <property type="entry name" value="DUF3987"/>
</dbReference>
<dbReference type="OrthoDB" id="9067983at2"/>
<reference evidence="2 3" key="1">
    <citation type="submission" date="2016-05" db="EMBL/GenBank/DDBJ databases">
        <title>Pathogenic, phenotypic and molecular characterisation of Xanthomonas nasturtii sp. nov. and Xanthomonas floridensis sp. nov., new species of Xanthomonas associated with watercress production in Florida.</title>
        <authorList>
            <person name="Vicente J.G."/>
            <person name="Rothwell S."/>
            <person name="Holub E.B."/>
            <person name="Studholme D.J."/>
        </authorList>
    </citation>
    <scope>NUCLEOTIDE SEQUENCE [LARGE SCALE GENOMIC DNA]</scope>
    <source>
        <strain evidence="2 3">WHRI 8848</strain>
    </source>
</reference>
<gene>
    <name evidence="2" type="ORF">A7D17_04200</name>
    <name evidence="1" type="ORF">VB146_00190</name>
</gene>
<protein>
    <submittedName>
        <fullName evidence="1">YfjI family protein</fullName>
    </submittedName>
</protein>
<organism evidence="2 3">
    <name type="scientific">Xanthomonas floridensis</name>
    <dbReference type="NCBI Taxonomy" id="1843580"/>
    <lineage>
        <taxon>Bacteria</taxon>
        <taxon>Pseudomonadati</taxon>
        <taxon>Pseudomonadota</taxon>
        <taxon>Gammaproteobacteria</taxon>
        <taxon>Lysobacterales</taxon>
        <taxon>Lysobacteraceae</taxon>
        <taxon>Xanthomonas</taxon>
    </lineage>
</organism>
<evidence type="ECO:0000313" key="4">
    <source>
        <dbReference type="Proteomes" id="UP001303614"/>
    </source>
</evidence>
<evidence type="ECO:0000313" key="1">
    <source>
        <dbReference type="EMBL" id="MEA5122319.1"/>
    </source>
</evidence>
<dbReference type="AlphaFoldDB" id="A0A1A9MAP1"/>
<dbReference type="EMBL" id="LXNG01000023">
    <property type="protein sequence ID" value="OAG66926.1"/>
    <property type="molecule type" value="Genomic_DNA"/>
</dbReference>
<reference evidence="1 4" key="2">
    <citation type="submission" date="2023-12" db="EMBL/GenBank/DDBJ databases">
        <title>Genome sequencing of Xanthomonas floridensis.</title>
        <authorList>
            <person name="Greer S."/>
            <person name="Harrison J."/>
            <person name="Grant M."/>
            <person name="Vicente J."/>
            <person name="Studholme D."/>
        </authorList>
    </citation>
    <scope>NUCLEOTIDE SEQUENCE [LARGE SCALE GENOMIC DNA]</scope>
    <source>
        <strain evidence="1 4">WHRI 8848</strain>
    </source>
</reference>
<dbReference type="RefSeq" id="WP_064509762.1">
    <property type="nucleotide sequence ID" value="NZ_JAYFSN010000028.1"/>
</dbReference>
<dbReference type="EMBL" id="JAYFSO010000001">
    <property type="protein sequence ID" value="MEA5122319.1"/>
    <property type="molecule type" value="Genomic_DNA"/>
</dbReference>
<accession>A0A1A9MAP1</accession>
<comment type="caution">
    <text evidence="2">The sequence shown here is derived from an EMBL/GenBank/DDBJ whole genome shotgun (WGS) entry which is preliminary data.</text>
</comment>
<evidence type="ECO:0000313" key="3">
    <source>
        <dbReference type="Proteomes" id="UP000077659"/>
    </source>
</evidence>
<dbReference type="Pfam" id="PF13148">
    <property type="entry name" value="DUF3987"/>
    <property type="match status" value="1"/>
</dbReference>
<dbReference type="Proteomes" id="UP000077659">
    <property type="component" value="Unassembled WGS sequence"/>
</dbReference>
<name>A0A1A9MAP1_9XANT</name>
<evidence type="ECO:0000313" key="2">
    <source>
        <dbReference type="EMBL" id="OAG66926.1"/>
    </source>
</evidence>
<dbReference type="Proteomes" id="UP001303614">
    <property type="component" value="Unassembled WGS sequence"/>
</dbReference>